<reference evidence="1 2" key="1">
    <citation type="submission" date="2008-03" db="EMBL/GenBank/DDBJ databases">
        <title>Sequencing of the draft genome and assembly of Burkholderia ambifaria MEX-5.</title>
        <authorList>
            <consortium name="US DOE Joint Genome Institute (JGI-PGF)"/>
            <person name="Copeland A."/>
            <person name="Lucas S."/>
            <person name="Lapidus A."/>
            <person name="Glavina del Rio T."/>
            <person name="Dalin E."/>
            <person name="Tice H."/>
            <person name="Bruce D."/>
            <person name="Goodwin L."/>
            <person name="Pitluck S."/>
            <person name="Larimer F."/>
            <person name="Land M.L."/>
            <person name="Hauser L."/>
            <person name="Tiedje J."/>
            <person name="Richardson P."/>
        </authorList>
    </citation>
    <scope>NUCLEOTIDE SEQUENCE [LARGE SCALE GENOMIC DNA]</scope>
    <source>
        <strain evidence="1 2">MEX-5</strain>
    </source>
</reference>
<name>B1SYG8_9BURK</name>
<dbReference type="Proteomes" id="UP000004814">
    <property type="component" value="Unassembled WGS sequence"/>
</dbReference>
<dbReference type="EMBL" id="ABLK01000011">
    <property type="protein sequence ID" value="EDT43599.1"/>
    <property type="molecule type" value="Genomic_DNA"/>
</dbReference>
<comment type="caution">
    <text evidence="1">The sequence shown here is derived from an EMBL/GenBank/DDBJ whole genome shotgun (WGS) entry which is preliminary data.</text>
</comment>
<dbReference type="Pfam" id="PF11379">
    <property type="entry name" value="DUF3182"/>
    <property type="match status" value="1"/>
</dbReference>
<dbReference type="PATRIC" id="fig|396597.7.peg.7797"/>
<dbReference type="InterPro" id="IPR021519">
    <property type="entry name" value="DUF3182"/>
</dbReference>
<protein>
    <recommendedName>
        <fullName evidence="3">Biotin carboxylase</fullName>
    </recommendedName>
</protein>
<organism evidence="1 2">
    <name type="scientific">Burkholderia ambifaria MEX-5</name>
    <dbReference type="NCBI Taxonomy" id="396597"/>
    <lineage>
        <taxon>Bacteria</taxon>
        <taxon>Pseudomonadati</taxon>
        <taxon>Pseudomonadota</taxon>
        <taxon>Betaproteobacteria</taxon>
        <taxon>Burkholderiales</taxon>
        <taxon>Burkholderiaceae</taxon>
        <taxon>Burkholderia</taxon>
        <taxon>Burkholderia cepacia complex</taxon>
    </lineage>
</organism>
<dbReference type="AlphaFoldDB" id="B1SYG8"/>
<sequence length="395" mass="42682">MTIAPLREGGDLKPRVNLARVTPALPVVLIHFREDGPAHVGHVADTLRQLGAQIAELKGTRLAGEFRRTERYPANRYVIPNDTLTVSQARELGVRSVRDLFGGVVPFPFVATKVIAHRLVEGARAKPPGWSAAFAEHAAALTLPGYSAFSREDACDAARRLWQDGRVRLKRPCGIGGTGQTLVADMAELEAELDEFGDAALRTGGIVVERHLDSIETLSVGQVTLDHLVASYWGIQHLTVNNHGHEVYGGSDLVVVRGGFDVLARLDVTAEVSEAIAKACAFDAAVQRDYAGFFASRRNYDVAFGTDAQGVRHCGVLEQSWRIGGASGAEIGALRMFRTDLEVDAVAAATREIYGDDPVIPAGAQIVYRGVDATAGALTKYYMVDRHPFRRSSET</sequence>
<proteinExistence type="predicted"/>
<evidence type="ECO:0008006" key="3">
    <source>
        <dbReference type="Google" id="ProtNLM"/>
    </source>
</evidence>
<dbReference type="RefSeq" id="WP_006756629.1">
    <property type="nucleotide sequence ID" value="NZ_ABLK01000011.1"/>
</dbReference>
<evidence type="ECO:0000313" key="1">
    <source>
        <dbReference type="EMBL" id="EDT43599.1"/>
    </source>
</evidence>
<evidence type="ECO:0000313" key="2">
    <source>
        <dbReference type="Proteomes" id="UP000004814"/>
    </source>
</evidence>
<dbReference type="SUPFAM" id="SSF56059">
    <property type="entry name" value="Glutathione synthetase ATP-binding domain-like"/>
    <property type="match status" value="1"/>
</dbReference>
<gene>
    <name evidence="1" type="ORF">BamMEX5DRAFT_0584</name>
</gene>
<accession>B1SYG8</accession>